<keyword evidence="3" id="KW-1185">Reference proteome</keyword>
<evidence type="ECO:0000313" key="3">
    <source>
        <dbReference type="Proteomes" id="UP000002051"/>
    </source>
</evidence>
<gene>
    <name evidence="1" type="ordered locus">MTR_5g097640</name>
</gene>
<dbReference type="PaxDb" id="3880-AET00940"/>
<evidence type="ECO:0000313" key="1">
    <source>
        <dbReference type="EMBL" id="AET00940.1"/>
    </source>
</evidence>
<dbReference type="EnsemblPlants" id="AET00940">
    <property type="protein sequence ID" value="AET00940"/>
    <property type="gene ID" value="MTR_5g097640"/>
</dbReference>
<reference evidence="2" key="3">
    <citation type="submission" date="2015-04" db="UniProtKB">
        <authorList>
            <consortium name="EnsemblPlants"/>
        </authorList>
    </citation>
    <scope>IDENTIFICATION</scope>
    <source>
        <strain evidence="2">cv. Jemalong A17</strain>
    </source>
</reference>
<dbReference type="HOGENOM" id="CLU_2708572_0_0_1"/>
<dbReference type="STRING" id="3880.G7K4W7"/>
<proteinExistence type="predicted"/>
<sequence>MYDCDICPNKCGANVNVRLFRGYATTTTVREGHLKILQVFINSGVSQLLSDRGFNVIIDVTYLAEAILSLLNK</sequence>
<dbReference type="AlphaFoldDB" id="G7K4W7"/>
<name>G7K4W7_MEDTR</name>
<reference evidence="1 3" key="2">
    <citation type="journal article" date="2014" name="BMC Genomics">
        <title>An improved genome release (version Mt4.0) for the model legume Medicago truncatula.</title>
        <authorList>
            <person name="Tang H."/>
            <person name="Krishnakumar V."/>
            <person name="Bidwell S."/>
            <person name="Rosen B."/>
            <person name="Chan A."/>
            <person name="Zhou S."/>
            <person name="Gentzbittel L."/>
            <person name="Childs K.L."/>
            <person name="Yandell M."/>
            <person name="Gundlach H."/>
            <person name="Mayer K.F."/>
            <person name="Schwartz D.C."/>
            <person name="Town C.D."/>
        </authorList>
    </citation>
    <scope>GENOME REANNOTATION</scope>
    <source>
        <strain evidence="2 3">cv. Jemalong A17</strain>
    </source>
</reference>
<reference evidence="1 3" key="1">
    <citation type="journal article" date="2011" name="Nature">
        <title>The Medicago genome provides insight into the evolution of rhizobial symbioses.</title>
        <authorList>
            <person name="Young N.D."/>
            <person name="Debelle F."/>
            <person name="Oldroyd G.E."/>
            <person name="Geurts R."/>
            <person name="Cannon S.B."/>
            <person name="Udvardi M.K."/>
            <person name="Benedito V.A."/>
            <person name="Mayer K.F."/>
            <person name="Gouzy J."/>
            <person name="Schoof H."/>
            <person name="Van de Peer Y."/>
            <person name="Proost S."/>
            <person name="Cook D.R."/>
            <person name="Meyers B.C."/>
            <person name="Spannagl M."/>
            <person name="Cheung F."/>
            <person name="De Mita S."/>
            <person name="Krishnakumar V."/>
            <person name="Gundlach H."/>
            <person name="Zhou S."/>
            <person name="Mudge J."/>
            <person name="Bharti A.K."/>
            <person name="Murray J.D."/>
            <person name="Naoumkina M.A."/>
            <person name="Rosen B."/>
            <person name="Silverstein K.A."/>
            <person name="Tang H."/>
            <person name="Rombauts S."/>
            <person name="Zhao P.X."/>
            <person name="Zhou P."/>
            <person name="Barbe V."/>
            <person name="Bardou P."/>
            <person name="Bechner M."/>
            <person name="Bellec A."/>
            <person name="Berger A."/>
            <person name="Berges H."/>
            <person name="Bidwell S."/>
            <person name="Bisseling T."/>
            <person name="Choisne N."/>
            <person name="Couloux A."/>
            <person name="Denny R."/>
            <person name="Deshpande S."/>
            <person name="Dai X."/>
            <person name="Doyle J.J."/>
            <person name="Dudez A.M."/>
            <person name="Farmer A.D."/>
            <person name="Fouteau S."/>
            <person name="Franken C."/>
            <person name="Gibelin C."/>
            <person name="Gish J."/>
            <person name="Goldstein S."/>
            <person name="Gonzalez A.J."/>
            <person name="Green P.J."/>
            <person name="Hallab A."/>
            <person name="Hartog M."/>
            <person name="Hua A."/>
            <person name="Humphray S.J."/>
            <person name="Jeong D.H."/>
            <person name="Jing Y."/>
            <person name="Jocker A."/>
            <person name="Kenton S.M."/>
            <person name="Kim D.J."/>
            <person name="Klee K."/>
            <person name="Lai H."/>
            <person name="Lang C."/>
            <person name="Lin S."/>
            <person name="Macmil S.L."/>
            <person name="Magdelenat G."/>
            <person name="Matthews L."/>
            <person name="McCorrison J."/>
            <person name="Monaghan E.L."/>
            <person name="Mun J.H."/>
            <person name="Najar F.Z."/>
            <person name="Nicholson C."/>
            <person name="Noirot C."/>
            <person name="O'Bleness M."/>
            <person name="Paule C.R."/>
            <person name="Poulain J."/>
            <person name="Prion F."/>
            <person name="Qin B."/>
            <person name="Qu C."/>
            <person name="Retzel E.F."/>
            <person name="Riddle C."/>
            <person name="Sallet E."/>
            <person name="Samain S."/>
            <person name="Samson N."/>
            <person name="Sanders I."/>
            <person name="Saurat O."/>
            <person name="Scarpelli C."/>
            <person name="Schiex T."/>
            <person name="Segurens B."/>
            <person name="Severin A.J."/>
            <person name="Sherrier D.J."/>
            <person name="Shi R."/>
            <person name="Sims S."/>
            <person name="Singer S.R."/>
            <person name="Sinharoy S."/>
            <person name="Sterck L."/>
            <person name="Viollet A."/>
            <person name="Wang B.B."/>
            <person name="Wang K."/>
            <person name="Wang M."/>
            <person name="Wang X."/>
            <person name="Warfsmann J."/>
            <person name="Weissenbach J."/>
            <person name="White D.D."/>
            <person name="White J.D."/>
            <person name="Wiley G.B."/>
            <person name="Wincker P."/>
            <person name="Xing Y."/>
            <person name="Yang L."/>
            <person name="Yao Z."/>
            <person name="Ying F."/>
            <person name="Zhai J."/>
            <person name="Zhou L."/>
            <person name="Zuber A."/>
            <person name="Denarie J."/>
            <person name="Dixon R.A."/>
            <person name="May G.D."/>
            <person name="Schwartz D.C."/>
            <person name="Rogers J."/>
            <person name="Quetier F."/>
            <person name="Town C.D."/>
            <person name="Roe B.A."/>
        </authorList>
    </citation>
    <scope>NUCLEOTIDE SEQUENCE [LARGE SCALE GENOMIC DNA]</scope>
    <source>
        <strain evidence="1">A17</strain>
        <strain evidence="2 3">cv. Jemalong A17</strain>
    </source>
</reference>
<protein>
    <submittedName>
        <fullName evidence="1 2">Uncharacterized protein</fullName>
    </submittedName>
</protein>
<dbReference type="Proteomes" id="UP000002051">
    <property type="component" value="Chromosome 5"/>
</dbReference>
<accession>G7K4W7</accession>
<dbReference type="EMBL" id="CM001221">
    <property type="protein sequence ID" value="AET00940.1"/>
    <property type="molecule type" value="Genomic_DNA"/>
</dbReference>
<organism evidence="1 3">
    <name type="scientific">Medicago truncatula</name>
    <name type="common">Barrel medic</name>
    <name type="synonym">Medicago tribuloides</name>
    <dbReference type="NCBI Taxonomy" id="3880"/>
    <lineage>
        <taxon>Eukaryota</taxon>
        <taxon>Viridiplantae</taxon>
        <taxon>Streptophyta</taxon>
        <taxon>Embryophyta</taxon>
        <taxon>Tracheophyta</taxon>
        <taxon>Spermatophyta</taxon>
        <taxon>Magnoliopsida</taxon>
        <taxon>eudicotyledons</taxon>
        <taxon>Gunneridae</taxon>
        <taxon>Pentapetalae</taxon>
        <taxon>rosids</taxon>
        <taxon>fabids</taxon>
        <taxon>Fabales</taxon>
        <taxon>Fabaceae</taxon>
        <taxon>Papilionoideae</taxon>
        <taxon>50 kb inversion clade</taxon>
        <taxon>NPAAA clade</taxon>
        <taxon>Hologalegina</taxon>
        <taxon>IRL clade</taxon>
        <taxon>Trifolieae</taxon>
        <taxon>Medicago</taxon>
    </lineage>
</organism>
<evidence type="ECO:0000313" key="2">
    <source>
        <dbReference type="EnsemblPlants" id="AET00940"/>
    </source>
</evidence>